<name>A0ABY3QIE2_9BRAD</name>
<proteinExistence type="predicted"/>
<sequence length="85" mass="9055">MRIIRSRPATGKPPKIICTGCGERAREAGVAVPDWAVEKTHGPEFQGPDGPVGVSVIIDEDETQPLCEACLIAFERGQAHTTGTQ</sequence>
<dbReference type="RefSeq" id="WP_231143228.1">
    <property type="nucleotide sequence ID" value="NZ_CP088100.1"/>
</dbReference>
<gene>
    <name evidence="1" type="ORF">BjapCC829_36475</name>
</gene>
<accession>A0ABY3QIE2</accession>
<keyword evidence="2" id="KW-1185">Reference proteome</keyword>
<dbReference type="Proteomes" id="UP001430990">
    <property type="component" value="Chromosome"/>
</dbReference>
<organism evidence="1 2">
    <name type="scientific">Bradyrhizobium barranii</name>
    <dbReference type="NCBI Taxonomy" id="2992140"/>
    <lineage>
        <taxon>Bacteria</taxon>
        <taxon>Pseudomonadati</taxon>
        <taxon>Pseudomonadota</taxon>
        <taxon>Alphaproteobacteria</taxon>
        <taxon>Hyphomicrobiales</taxon>
        <taxon>Nitrobacteraceae</taxon>
        <taxon>Bradyrhizobium</taxon>
    </lineage>
</organism>
<reference evidence="1" key="1">
    <citation type="submission" date="2021-11" db="EMBL/GenBank/DDBJ databases">
        <title>Australian commercial rhizobial inoculants.</title>
        <authorList>
            <person name="Kohlmeier M.G."/>
            <person name="O'Hara G.W."/>
            <person name="Colombi E."/>
            <person name="Ramsay J.P."/>
            <person name="Terpolilli J."/>
        </authorList>
    </citation>
    <scope>NUCLEOTIDE SEQUENCE</scope>
    <source>
        <strain evidence="1">CC829</strain>
    </source>
</reference>
<dbReference type="EMBL" id="CP088100">
    <property type="protein sequence ID" value="UFW85361.1"/>
    <property type="molecule type" value="Genomic_DNA"/>
</dbReference>
<protein>
    <submittedName>
        <fullName evidence="1">Uncharacterized protein</fullName>
    </submittedName>
</protein>
<evidence type="ECO:0000313" key="2">
    <source>
        <dbReference type="Proteomes" id="UP001430990"/>
    </source>
</evidence>
<evidence type="ECO:0000313" key="1">
    <source>
        <dbReference type="EMBL" id="UFW85361.1"/>
    </source>
</evidence>